<dbReference type="AlphaFoldDB" id="A0A6V2MJ68"/>
<keyword evidence="1" id="KW-0472">Membrane</keyword>
<gene>
    <name evidence="2" type="ORF">DBRI00130_LOCUS36239</name>
</gene>
<dbReference type="EMBL" id="HBNS01046899">
    <property type="protein sequence ID" value="CAE4647525.1"/>
    <property type="molecule type" value="Transcribed_RNA"/>
</dbReference>
<accession>A0A6V2MJ68</accession>
<feature type="transmembrane region" description="Helical" evidence="1">
    <location>
        <begin position="12"/>
        <end position="36"/>
    </location>
</feature>
<proteinExistence type="predicted"/>
<keyword evidence="1" id="KW-1133">Transmembrane helix</keyword>
<reference evidence="2" key="1">
    <citation type="submission" date="2021-01" db="EMBL/GenBank/DDBJ databases">
        <authorList>
            <person name="Corre E."/>
            <person name="Pelletier E."/>
            <person name="Niang G."/>
            <person name="Scheremetjew M."/>
            <person name="Finn R."/>
            <person name="Kale V."/>
            <person name="Holt S."/>
            <person name="Cochrane G."/>
            <person name="Meng A."/>
            <person name="Brown T."/>
            <person name="Cohen L."/>
        </authorList>
    </citation>
    <scope>NUCLEOTIDE SEQUENCE</scope>
    <source>
        <strain evidence="2">GSO104</strain>
    </source>
</reference>
<sequence length="456" mass="49545">MVFHHHVHLQSTISMILLISVATTTSCAWAFSTNFISNMVCTKKKRFATPIFQLSPPSSRCFTSAMQPLSMAVSAPSAPSVSSSSALSEEAIKTSSSSVSPYNWSSIDSVYLITCPNGDPDSKRITRAKQILSDVGLIDKVTVKEFETDDEDRIRGCYTSHLSVMRDHFHSAATANGRSSNQHKNAHETKEEWWQGFFPFLNGNNVDVQTEVVSETNKNILVLEDNIEVTGNLDQSVLDAISVFIEQKEESWNMILLSYIPYVPNLQVSKTSNNKSLVKLSCGIGSALGTTAYIINESSMKRIIQQDNERGFYAPIPDLMAELFPSSRYAAYPTPFLRAPKMASLVNPQLDDLRELLFQPPLVSAVQSILATTGLSTNALLPITVVALLVVASLAGKTSLDAAVELVSTGSYEGNVLIPFISSVFSVFSLGILAQGAALAPKPPPEQLEGPADVES</sequence>
<feature type="transmembrane region" description="Helical" evidence="1">
    <location>
        <begin position="416"/>
        <end position="434"/>
    </location>
</feature>
<keyword evidence="1" id="KW-0812">Transmembrane</keyword>
<evidence type="ECO:0000256" key="1">
    <source>
        <dbReference type="SAM" id="Phobius"/>
    </source>
</evidence>
<name>A0A6V2MJ68_9STRA</name>
<organism evidence="2">
    <name type="scientific">Ditylum brightwellii</name>
    <dbReference type="NCBI Taxonomy" id="49249"/>
    <lineage>
        <taxon>Eukaryota</taxon>
        <taxon>Sar</taxon>
        <taxon>Stramenopiles</taxon>
        <taxon>Ochrophyta</taxon>
        <taxon>Bacillariophyta</taxon>
        <taxon>Mediophyceae</taxon>
        <taxon>Lithodesmiophycidae</taxon>
        <taxon>Lithodesmiales</taxon>
        <taxon>Lithodesmiaceae</taxon>
        <taxon>Ditylum</taxon>
    </lineage>
</organism>
<protein>
    <submittedName>
        <fullName evidence="2">Uncharacterized protein</fullName>
    </submittedName>
</protein>
<evidence type="ECO:0000313" key="2">
    <source>
        <dbReference type="EMBL" id="CAE4647525.1"/>
    </source>
</evidence>
<feature type="transmembrane region" description="Helical" evidence="1">
    <location>
        <begin position="379"/>
        <end position="396"/>
    </location>
</feature>